<dbReference type="EMBL" id="KV427626">
    <property type="protein sequence ID" value="KZT06130.1"/>
    <property type="molecule type" value="Genomic_DNA"/>
</dbReference>
<evidence type="ECO:0000313" key="2">
    <source>
        <dbReference type="EMBL" id="KZT06130.1"/>
    </source>
</evidence>
<dbReference type="Proteomes" id="UP000076871">
    <property type="component" value="Unassembled WGS sequence"/>
</dbReference>
<organism evidence="2 3">
    <name type="scientific">Laetiporus sulphureus 93-53</name>
    <dbReference type="NCBI Taxonomy" id="1314785"/>
    <lineage>
        <taxon>Eukaryota</taxon>
        <taxon>Fungi</taxon>
        <taxon>Dikarya</taxon>
        <taxon>Basidiomycota</taxon>
        <taxon>Agaricomycotina</taxon>
        <taxon>Agaricomycetes</taxon>
        <taxon>Polyporales</taxon>
        <taxon>Laetiporus</taxon>
    </lineage>
</organism>
<dbReference type="GeneID" id="63818583"/>
<proteinExistence type="predicted"/>
<feature type="region of interest" description="Disordered" evidence="1">
    <location>
        <begin position="1"/>
        <end position="24"/>
    </location>
</feature>
<feature type="compositionally biased region" description="Polar residues" evidence="1">
    <location>
        <begin position="201"/>
        <end position="215"/>
    </location>
</feature>
<name>A0A165E2P2_9APHY</name>
<feature type="region of interest" description="Disordered" evidence="1">
    <location>
        <begin position="201"/>
        <end position="264"/>
    </location>
</feature>
<reference evidence="2 3" key="1">
    <citation type="journal article" date="2016" name="Mol. Biol. Evol.">
        <title>Comparative Genomics of Early-Diverging Mushroom-Forming Fungi Provides Insights into the Origins of Lignocellulose Decay Capabilities.</title>
        <authorList>
            <person name="Nagy L.G."/>
            <person name="Riley R."/>
            <person name="Tritt A."/>
            <person name="Adam C."/>
            <person name="Daum C."/>
            <person name="Floudas D."/>
            <person name="Sun H."/>
            <person name="Yadav J.S."/>
            <person name="Pangilinan J."/>
            <person name="Larsson K.H."/>
            <person name="Matsuura K."/>
            <person name="Barry K."/>
            <person name="Labutti K."/>
            <person name="Kuo R."/>
            <person name="Ohm R.A."/>
            <person name="Bhattacharya S.S."/>
            <person name="Shirouzu T."/>
            <person name="Yoshinaga Y."/>
            <person name="Martin F.M."/>
            <person name="Grigoriev I.V."/>
            <person name="Hibbett D.S."/>
        </authorList>
    </citation>
    <scope>NUCLEOTIDE SEQUENCE [LARGE SCALE GENOMIC DNA]</scope>
    <source>
        <strain evidence="2 3">93-53</strain>
    </source>
</reference>
<feature type="region of interest" description="Disordered" evidence="1">
    <location>
        <begin position="76"/>
        <end position="99"/>
    </location>
</feature>
<dbReference type="InParanoid" id="A0A165E2P2"/>
<evidence type="ECO:0000313" key="3">
    <source>
        <dbReference type="Proteomes" id="UP000076871"/>
    </source>
</evidence>
<feature type="compositionally biased region" description="Low complexity" evidence="1">
    <location>
        <begin position="76"/>
        <end position="95"/>
    </location>
</feature>
<feature type="compositionally biased region" description="Low complexity" evidence="1">
    <location>
        <begin position="12"/>
        <end position="23"/>
    </location>
</feature>
<accession>A0A165E2P2</accession>
<protein>
    <submittedName>
        <fullName evidence="2">Uncharacterized protein</fullName>
    </submittedName>
</protein>
<keyword evidence="3" id="KW-1185">Reference proteome</keyword>
<evidence type="ECO:0000256" key="1">
    <source>
        <dbReference type="SAM" id="MobiDB-lite"/>
    </source>
</evidence>
<dbReference type="AlphaFoldDB" id="A0A165E2P2"/>
<sequence>MIDLLRSHQMRQRANQQQQMGQRPIQFPPQMNLTASASLHEQLPQAQASKNPFSNTNAQRLQMIANSTPQIAQILLQRQQQQQQQQHTQQASMQSSPTPQQMWEFRAATYQQMRARATKLQSIIRELEKQQQEHGSRHVGMSDMQWEFERNRIQSEINEKKQQFFGFVNELKRLATANSTKASFNLLAGVEQQGNISEVAQHQGSPLPVQNNAPSGHSPPNLFRPEPQSEQQALMNAPAQGSVMRGSPLMMPGQQAGGQMEQAP</sequence>
<gene>
    <name evidence="2" type="ORF">LAESUDRAFT_199385</name>
</gene>
<dbReference type="RefSeq" id="XP_040763870.1">
    <property type="nucleotide sequence ID" value="XM_040901551.1"/>
</dbReference>